<name>A2BMA6_HYPBU</name>
<dbReference type="HOGENOM" id="CLU_161132_0_0_2"/>
<keyword evidence="2" id="KW-1185">Reference proteome</keyword>
<proteinExistence type="predicted"/>
<dbReference type="KEGG" id="hbu:Hbut_1287"/>
<accession>A2BMA6</accession>
<organism evidence="1 2">
    <name type="scientific">Hyperthermus butylicus (strain DSM 5456 / JCM 9403 / PLM1-5)</name>
    <dbReference type="NCBI Taxonomy" id="415426"/>
    <lineage>
        <taxon>Archaea</taxon>
        <taxon>Thermoproteota</taxon>
        <taxon>Thermoprotei</taxon>
        <taxon>Desulfurococcales</taxon>
        <taxon>Pyrodictiaceae</taxon>
        <taxon>Hyperthermus</taxon>
    </lineage>
</organism>
<evidence type="ECO:0000313" key="2">
    <source>
        <dbReference type="Proteomes" id="UP000002593"/>
    </source>
</evidence>
<dbReference type="EMBL" id="CP000493">
    <property type="protein sequence ID" value="ABM81117.1"/>
    <property type="molecule type" value="Genomic_DNA"/>
</dbReference>
<dbReference type="OrthoDB" id="45575at2157"/>
<protein>
    <submittedName>
        <fullName evidence="1">Uncharacterized protein</fullName>
    </submittedName>
</protein>
<dbReference type="Proteomes" id="UP000002593">
    <property type="component" value="Chromosome"/>
</dbReference>
<sequence length="127" mass="15224">MAKVIVEVDMAKYKHVDLSAQTALQLLEKIEERLGYKTQDVEEAKRYIRNFKEFYEYMRKKFKDYLAPPRRPDDYIRGRVVVDKIKLYTSDNGEERVVIIFDRRIDVGLIEQVLRELGFEVEVERAF</sequence>
<gene>
    <name evidence="1" type="ordered locus">Hbut_1287</name>
</gene>
<reference evidence="1 2" key="1">
    <citation type="journal article" date="2007" name="Archaea">
        <title>The genome of Hyperthermus butylicus: a sulfur-reducing, peptide fermenting, neutrophilic Crenarchaeote growing up to 108 degrees C.</title>
        <authorList>
            <person name="Brugger K."/>
            <person name="Chen L."/>
            <person name="Stark M."/>
            <person name="Zibat A."/>
            <person name="Redder P."/>
            <person name="Ruepp A."/>
            <person name="Awayez M."/>
            <person name="She Q."/>
            <person name="Garrett R.A."/>
            <person name="Klenk H.P."/>
        </authorList>
    </citation>
    <scope>NUCLEOTIDE SEQUENCE [LARGE SCALE GENOMIC DNA]</scope>
    <source>
        <strain evidence="2">DSM 5456 / JCM 9403 / PLM1-5</strain>
    </source>
</reference>
<dbReference type="EnsemblBacteria" id="ABM81117">
    <property type="protein sequence ID" value="ABM81117"/>
    <property type="gene ID" value="Hbut_1287"/>
</dbReference>
<evidence type="ECO:0000313" key="1">
    <source>
        <dbReference type="EMBL" id="ABM81117.1"/>
    </source>
</evidence>
<dbReference type="AlphaFoldDB" id="A2BMA6"/>
<dbReference type="eggNOG" id="arCOG04292">
    <property type="taxonomic scope" value="Archaea"/>
</dbReference>